<dbReference type="EC" id="3.1.3.16" evidence="1"/>
<dbReference type="Gene3D" id="3.60.40.10">
    <property type="entry name" value="PPM-type phosphatase domain"/>
    <property type="match status" value="1"/>
</dbReference>
<comment type="caution">
    <text evidence="2">The sequence shown here is derived from an EMBL/GenBank/DDBJ whole genome shotgun (WGS) entry which is preliminary data.</text>
</comment>
<accession>A0A843X5E3</accession>
<dbReference type="Proteomes" id="UP000652761">
    <property type="component" value="Unassembled WGS sequence"/>
</dbReference>
<evidence type="ECO:0000256" key="1">
    <source>
        <dbReference type="ARBA" id="ARBA00013081"/>
    </source>
</evidence>
<dbReference type="AlphaFoldDB" id="A0A843X5E3"/>
<name>A0A843X5E3_COLES</name>
<dbReference type="InterPro" id="IPR036457">
    <property type="entry name" value="PPM-type-like_dom_sf"/>
</dbReference>
<dbReference type="GO" id="GO:0004722">
    <property type="term" value="F:protein serine/threonine phosphatase activity"/>
    <property type="evidence" value="ECO:0007669"/>
    <property type="project" value="UniProtKB-EC"/>
</dbReference>
<dbReference type="EMBL" id="NMUH01005666">
    <property type="protein sequence ID" value="MQM13365.1"/>
    <property type="molecule type" value="Genomic_DNA"/>
</dbReference>
<protein>
    <recommendedName>
        <fullName evidence="1">protein-serine/threonine phosphatase</fullName>
        <ecNumber evidence="1">3.1.3.16</ecNumber>
    </recommendedName>
</protein>
<organism evidence="2 3">
    <name type="scientific">Colocasia esculenta</name>
    <name type="common">Wild taro</name>
    <name type="synonym">Arum esculentum</name>
    <dbReference type="NCBI Taxonomy" id="4460"/>
    <lineage>
        <taxon>Eukaryota</taxon>
        <taxon>Viridiplantae</taxon>
        <taxon>Streptophyta</taxon>
        <taxon>Embryophyta</taxon>
        <taxon>Tracheophyta</taxon>
        <taxon>Spermatophyta</taxon>
        <taxon>Magnoliopsida</taxon>
        <taxon>Liliopsida</taxon>
        <taxon>Araceae</taxon>
        <taxon>Aroideae</taxon>
        <taxon>Colocasieae</taxon>
        <taxon>Colocasia</taxon>
    </lineage>
</organism>
<dbReference type="SUPFAM" id="SSF81606">
    <property type="entry name" value="PP2C-like"/>
    <property type="match status" value="1"/>
</dbReference>
<sequence>MAAEGWGAVIDLPFAWRRAAAILGGVRWVSGWVQASPLQGDKQQCYVCIGSDLSNAGGRLIISSDGVWDALTFEMALNCSRGLPADVAATQIVKEAVQIKGLHDDITCIVVDILPQEKNPPIPPPKKQGKGVFKSMFRRKSSESSSHCDREYSEPDVVEEIFEEGSAMLAQRLDAEYPVCNMFKLFMCAVCQVEIKPGEGTSVHAGIMQPGRLRPWDGPFLCQSCHAKKEAMEGKRASGASRNSSSSE</sequence>
<evidence type="ECO:0000313" key="3">
    <source>
        <dbReference type="Proteomes" id="UP000652761"/>
    </source>
</evidence>
<evidence type="ECO:0000313" key="2">
    <source>
        <dbReference type="EMBL" id="MQM13365.1"/>
    </source>
</evidence>
<keyword evidence="3" id="KW-1185">Reference proteome</keyword>
<dbReference type="OrthoDB" id="10264738at2759"/>
<reference evidence="2" key="1">
    <citation type="submission" date="2017-07" db="EMBL/GenBank/DDBJ databases">
        <title>Taro Niue Genome Assembly and Annotation.</title>
        <authorList>
            <person name="Atibalentja N."/>
            <person name="Keating K."/>
            <person name="Fields C.J."/>
        </authorList>
    </citation>
    <scope>NUCLEOTIDE SEQUENCE</scope>
    <source>
        <strain evidence="2">Niue_2</strain>
        <tissue evidence="2">Leaf</tissue>
    </source>
</reference>
<gene>
    <name evidence="2" type="ORF">Taro_046288</name>
</gene>
<proteinExistence type="predicted"/>